<dbReference type="InterPro" id="IPR001465">
    <property type="entry name" value="Malate_synthase_TIM"/>
</dbReference>
<dbReference type="PANTHER" id="PTHR42902">
    <property type="entry name" value="MALATE SYNTHASE"/>
    <property type="match status" value="1"/>
</dbReference>
<dbReference type="EMBL" id="CANTFM010001891">
    <property type="protein sequence ID" value="CAI5743590.1"/>
    <property type="molecule type" value="Genomic_DNA"/>
</dbReference>
<dbReference type="Pfam" id="PF01274">
    <property type="entry name" value="MS_TIM-barrel"/>
    <property type="match status" value="1"/>
</dbReference>
<dbReference type="InterPro" id="IPR006252">
    <property type="entry name" value="Malate_synthA"/>
</dbReference>
<protein>
    <recommendedName>
        <fullName evidence="1">malate synthase</fullName>
        <ecNumber evidence="1">2.3.3.9</ecNumber>
    </recommendedName>
</protein>
<dbReference type="InterPro" id="IPR044856">
    <property type="entry name" value="Malate_synth_C_sf"/>
</dbReference>
<dbReference type="AlphaFoldDB" id="A0AAV0V6W3"/>
<dbReference type="EC" id="2.3.3.9" evidence="1"/>
<proteinExistence type="predicted"/>
<dbReference type="Pfam" id="PF20659">
    <property type="entry name" value="MS_C"/>
    <property type="match status" value="1"/>
</dbReference>
<dbReference type="InterPro" id="IPR048355">
    <property type="entry name" value="MS_C"/>
</dbReference>
<dbReference type="GO" id="GO:0005737">
    <property type="term" value="C:cytoplasm"/>
    <property type="evidence" value="ECO:0007669"/>
    <property type="project" value="TreeGrafter"/>
</dbReference>
<gene>
    <name evidence="8" type="ORF">PDE001_LOCUS8795</name>
</gene>
<dbReference type="InterPro" id="IPR046363">
    <property type="entry name" value="MS_N_TIM-barrel_dom"/>
</dbReference>
<sequence length="267" mass="30856">MVVNGHVVPGALFDCRVHRFHHGKHLFENGTGPGPVLYLSKLEGYTEAALWRKIFEYTEKKLQLAQGSIEMTVLIENLFAAFKIDEILFELCHHSSDSNCDRQQYVLMKSDFLRVYMDLLIFTCKRRHAPAMTDMPVAEVFTAARENTNTYTAVRDEELLNKKLLELPRGCVRLRSVEMNVRYISVYTSLIVRFNRRGTVVVKGCVEDSATAEISRAQLWQRVYHRVSIAGTSKQVNAFLIKEMLGKVLYEEKLKQIMQALEHWHFP</sequence>
<dbReference type="GO" id="GO:0006097">
    <property type="term" value="P:glyoxylate cycle"/>
    <property type="evidence" value="ECO:0007669"/>
    <property type="project" value="UniProtKB-KW"/>
</dbReference>
<evidence type="ECO:0000313" key="9">
    <source>
        <dbReference type="Proteomes" id="UP001162029"/>
    </source>
</evidence>
<organism evidence="8 9">
    <name type="scientific">Peronospora destructor</name>
    <dbReference type="NCBI Taxonomy" id="86335"/>
    <lineage>
        <taxon>Eukaryota</taxon>
        <taxon>Sar</taxon>
        <taxon>Stramenopiles</taxon>
        <taxon>Oomycota</taxon>
        <taxon>Peronosporomycetes</taxon>
        <taxon>Peronosporales</taxon>
        <taxon>Peronosporaceae</taxon>
        <taxon>Peronospora</taxon>
    </lineage>
</organism>
<dbReference type="Gene3D" id="1.20.1220.12">
    <property type="entry name" value="Malate synthase, domain III"/>
    <property type="match status" value="1"/>
</dbReference>
<evidence type="ECO:0000259" key="6">
    <source>
        <dbReference type="Pfam" id="PF01274"/>
    </source>
</evidence>
<dbReference type="Proteomes" id="UP001162029">
    <property type="component" value="Unassembled WGS sequence"/>
</dbReference>
<dbReference type="GO" id="GO:0004474">
    <property type="term" value="F:malate synthase activity"/>
    <property type="evidence" value="ECO:0007669"/>
    <property type="project" value="UniProtKB-EC"/>
</dbReference>
<dbReference type="PANTHER" id="PTHR42902:SF2">
    <property type="entry name" value="MALATE SYNTHASE"/>
    <property type="match status" value="1"/>
</dbReference>
<dbReference type="Gene3D" id="3.20.20.360">
    <property type="entry name" value="Malate synthase, domain 3"/>
    <property type="match status" value="1"/>
</dbReference>
<comment type="catalytic activity">
    <reaction evidence="5">
        <text>glyoxylate + acetyl-CoA + H2O = (S)-malate + CoA + H(+)</text>
        <dbReference type="Rhea" id="RHEA:18181"/>
        <dbReference type="ChEBI" id="CHEBI:15377"/>
        <dbReference type="ChEBI" id="CHEBI:15378"/>
        <dbReference type="ChEBI" id="CHEBI:15589"/>
        <dbReference type="ChEBI" id="CHEBI:36655"/>
        <dbReference type="ChEBI" id="CHEBI:57287"/>
        <dbReference type="ChEBI" id="CHEBI:57288"/>
        <dbReference type="EC" id="2.3.3.9"/>
    </reaction>
</comment>
<evidence type="ECO:0000256" key="3">
    <source>
        <dbReference type="ARBA" id="ARBA00022532"/>
    </source>
</evidence>
<evidence type="ECO:0000256" key="4">
    <source>
        <dbReference type="ARBA" id="ARBA00022679"/>
    </source>
</evidence>
<feature type="domain" description="Malate synthase TIM barrel" evidence="6">
    <location>
        <begin position="2"/>
        <end position="106"/>
    </location>
</feature>
<keyword evidence="9" id="KW-1185">Reference proteome</keyword>
<evidence type="ECO:0000259" key="7">
    <source>
        <dbReference type="Pfam" id="PF20659"/>
    </source>
</evidence>
<dbReference type="SUPFAM" id="SSF51645">
    <property type="entry name" value="Malate synthase G"/>
    <property type="match status" value="1"/>
</dbReference>
<evidence type="ECO:0000313" key="8">
    <source>
        <dbReference type="EMBL" id="CAI5743590.1"/>
    </source>
</evidence>
<comment type="caution">
    <text evidence="8">The sequence shown here is derived from an EMBL/GenBank/DDBJ whole genome shotgun (WGS) entry which is preliminary data.</text>
</comment>
<evidence type="ECO:0000256" key="5">
    <source>
        <dbReference type="ARBA" id="ARBA00047918"/>
    </source>
</evidence>
<evidence type="ECO:0000256" key="2">
    <source>
        <dbReference type="ARBA" id="ARBA00022435"/>
    </source>
</evidence>
<reference evidence="8" key="1">
    <citation type="submission" date="2022-12" db="EMBL/GenBank/DDBJ databases">
        <authorList>
            <person name="Webb A."/>
        </authorList>
    </citation>
    <scope>NUCLEOTIDE SEQUENCE</scope>
    <source>
        <strain evidence="8">Pd1</strain>
    </source>
</reference>
<name>A0AAV0V6W3_9STRA</name>
<dbReference type="GO" id="GO:0006099">
    <property type="term" value="P:tricarboxylic acid cycle"/>
    <property type="evidence" value="ECO:0007669"/>
    <property type="project" value="UniProtKB-KW"/>
</dbReference>
<feature type="domain" description="Malate synthase C-terminal" evidence="7">
    <location>
        <begin position="178"/>
        <end position="247"/>
    </location>
</feature>
<keyword evidence="3" id="KW-0816">Tricarboxylic acid cycle</keyword>
<keyword evidence="4" id="KW-0808">Transferase</keyword>
<evidence type="ECO:0000256" key="1">
    <source>
        <dbReference type="ARBA" id="ARBA00012636"/>
    </source>
</evidence>
<accession>A0AAV0V6W3</accession>
<dbReference type="InterPro" id="IPR011076">
    <property type="entry name" value="Malate_synth_sf"/>
</dbReference>
<keyword evidence="2" id="KW-0329">Glyoxylate bypass</keyword>